<name>A0A2G5HYJ8_CERBT</name>
<reference evidence="2 4" key="1">
    <citation type="submission" date="2015-10" db="EMBL/GenBank/DDBJ databases">
        <title>The cercosporin biosynthetic gene cluster was horizontally transferred to several fungal lineages and shown to be expanded in Cercospora beticola based on microsynteny with recipient genomes.</title>
        <authorList>
            <person name="De Jonge R."/>
            <person name="Ebert M.K."/>
            <person name="Suttle J.C."/>
            <person name="Jurick Ii W.M."/>
            <person name="Secor G.A."/>
            <person name="Thomma B.P."/>
            <person name="Van De Peer Y."/>
            <person name="Bolton M.D."/>
        </authorList>
    </citation>
    <scope>NUCLEOTIDE SEQUENCE [LARGE SCALE GENOMIC DNA]</scope>
    <source>
        <strain evidence="2 4">09-40</strain>
    </source>
</reference>
<evidence type="ECO:0000313" key="2">
    <source>
        <dbReference type="EMBL" id="PIA97608.1"/>
    </source>
</evidence>
<dbReference type="Proteomes" id="UP001302367">
    <property type="component" value="Chromosome 2"/>
</dbReference>
<dbReference type="OrthoDB" id="10462175at2759"/>
<dbReference type="EMBL" id="CP134185">
    <property type="protein sequence ID" value="WPA97953.1"/>
    <property type="molecule type" value="Genomic_DNA"/>
</dbReference>
<sequence length="370" mass="42745">MSLGNCWCQSQQTWMSQTNPIVDGRVPGRDGYETCPIGPEHQREWALPVKRAEEYRFQHHDVKASWECKVALLQDDGFRYMCGLRAYEIVRKLGDSGPFQPEEAEEWFKEVGCLDGHVPSPEVDIAYEVRNLSYDGIEGIAIVLPPGYKCPRHGCDSYHSVFKVKFILQVRLRRFTASDWTKYTNKPDLEYSHLDSQTHCMNPVHAIYERGVVNVARQRCTTTGKKKYDHAIEVLLMWSEVMMHITLYFFFEEEIGECGAGVNSKLLARERKKHNFLEVPMNFHPMTLDCNTLFPHTDGSYQYMEQILLEREVITDVGSMINTMHFTDPKTSCNFMGQVKKSFNKAIVKRSEAMMESRSAVSEAEEETFM</sequence>
<feature type="domain" description="Zinc-binding loop region of homing endonuclease" evidence="1">
    <location>
        <begin position="186"/>
        <end position="228"/>
    </location>
</feature>
<evidence type="ECO:0000259" key="1">
    <source>
        <dbReference type="Pfam" id="PF05551"/>
    </source>
</evidence>
<evidence type="ECO:0000313" key="4">
    <source>
        <dbReference type="Proteomes" id="UP000230605"/>
    </source>
</evidence>
<organism evidence="2 4">
    <name type="scientific">Cercospora beticola</name>
    <name type="common">Sugarbeet leaf spot fungus</name>
    <dbReference type="NCBI Taxonomy" id="122368"/>
    <lineage>
        <taxon>Eukaryota</taxon>
        <taxon>Fungi</taxon>
        <taxon>Dikarya</taxon>
        <taxon>Ascomycota</taxon>
        <taxon>Pezizomycotina</taxon>
        <taxon>Dothideomycetes</taxon>
        <taxon>Dothideomycetidae</taxon>
        <taxon>Mycosphaerellales</taxon>
        <taxon>Mycosphaerellaceae</taxon>
        <taxon>Cercospora</taxon>
    </lineage>
</organism>
<dbReference type="InterPro" id="IPR008704">
    <property type="entry name" value="Endonuclease_Zinc-binding_loop"/>
</dbReference>
<dbReference type="AlphaFoldDB" id="A0A2G5HYJ8"/>
<dbReference type="Pfam" id="PF05551">
    <property type="entry name" value="zf-His_Me_endon"/>
    <property type="match status" value="1"/>
</dbReference>
<accession>A0A2G5HYJ8</accession>
<evidence type="ECO:0000313" key="3">
    <source>
        <dbReference type="EMBL" id="WPA97953.1"/>
    </source>
</evidence>
<dbReference type="EMBL" id="LKMD01000102">
    <property type="protein sequence ID" value="PIA97608.1"/>
    <property type="molecule type" value="Genomic_DNA"/>
</dbReference>
<evidence type="ECO:0000313" key="5">
    <source>
        <dbReference type="Proteomes" id="UP001302367"/>
    </source>
</evidence>
<keyword evidence="5" id="KW-1185">Reference proteome</keyword>
<gene>
    <name evidence="2" type="ORF">CB0940_05410</name>
    <name evidence="3" type="ORF">RHO25_002564</name>
</gene>
<protein>
    <recommendedName>
        <fullName evidence="1">Zinc-binding loop region of homing endonuclease domain-containing protein</fullName>
    </recommendedName>
</protein>
<proteinExistence type="predicted"/>
<dbReference type="Proteomes" id="UP000230605">
    <property type="component" value="Chromosome 2"/>
</dbReference>
<reference evidence="3 5" key="2">
    <citation type="submission" date="2023-09" db="EMBL/GenBank/DDBJ databases">
        <title>Complete-Gapless Cercospora beticola genome.</title>
        <authorList>
            <person name="Wyatt N.A."/>
            <person name="Spanner R.E."/>
            <person name="Bolton M.D."/>
        </authorList>
    </citation>
    <scope>NUCLEOTIDE SEQUENCE [LARGE SCALE GENOMIC DNA]</scope>
    <source>
        <strain evidence="3">Cb09-40</strain>
    </source>
</reference>